<feature type="domain" description="Isochorismatase-like" evidence="1">
    <location>
        <begin position="8"/>
        <end position="147"/>
    </location>
</feature>
<dbReference type="Proteomes" id="UP000826146">
    <property type="component" value="Chromosome"/>
</dbReference>
<dbReference type="GO" id="GO:0016787">
    <property type="term" value="F:hydrolase activity"/>
    <property type="evidence" value="ECO:0007669"/>
    <property type="project" value="UniProtKB-KW"/>
</dbReference>
<sequence length="170" mass="19173">MQTLEKPLILLIDLQERLFSAMHQKEALLENCLRFLQIAKELNIPTIATEQNPTKLGETLQELRPFCEEIYTKESFSAHPVLSLPKTPLFMLGIEAHVCVYQSVLDFLGAGFSVSVVAECVSSRKPTDCHLALEDLHTQGARIVSIEMCAFGWLKTYTHPQFKAISKLIK</sequence>
<gene>
    <name evidence="2" type="ORF">NHP190012_08740</name>
</gene>
<evidence type="ECO:0000313" key="3">
    <source>
        <dbReference type="Proteomes" id="UP000826146"/>
    </source>
</evidence>
<proteinExistence type="predicted"/>
<dbReference type="Gene3D" id="3.40.50.850">
    <property type="entry name" value="Isochorismatase-like"/>
    <property type="match status" value="1"/>
</dbReference>
<dbReference type="PANTHER" id="PTHR14119">
    <property type="entry name" value="HYDROLASE"/>
    <property type="match status" value="1"/>
</dbReference>
<dbReference type="Pfam" id="PF00857">
    <property type="entry name" value="Isochorismatase"/>
    <property type="match status" value="1"/>
</dbReference>
<dbReference type="SUPFAM" id="SSF52499">
    <property type="entry name" value="Isochorismatase-like hydrolases"/>
    <property type="match status" value="1"/>
</dbReference>
<dbReference type="EMBL" id="AP024819">
    <property type="protein sequence ID" value="BCZ19232.1"/>
    <property type="molecule type" value="Genomic_DNA"/>
</dbReference>
<keyword evidence="2" id="KW-0378">Hydrolase</keyword>
<protein>
    <submittedName>
        <fullName evidence="2">Hydrolase</fullName>
    </submittedName>
</protein>
<organism evidence="2 3">
    <name type="scientific">Helicobacter gastrofelis</name>
    <dbReference type="NCBI Taxonomy" id="2849642"/>
    <lineage>
        <taxon>Bacteria</taxon>
        <taxon>Pseudomonadati</taxon>
        <taxon>Campylobacterota</taxon>
        <taxon>Epsilonproteobacteria</taxon>
        <taxon>Campylobacterales</taxon>
        <taxon>Helicobacteraceae</taxon>
        <taxon>Helicobacter</taxon>
    </lineage>
</organism>
<dbReference type="InterPro" id="IPR000868">
    <property type="entry name" value="Isochorismatase-like_dom"/>
</dbReference>
<reference evidence="2 3" key="1">
    <citation type="submission" date="2021-07" db="EMBL/GenBank/DDBJ databases">
        <title>Novel Helicobacter sp. Isolated from a cat.</title>
        <authorList>
            <person name="Rimbara E."/>
            <person name="Suzuki M."/>
        </authorList>
    </citation>
    <scope>NUCLEOTIDE SEQUENCE [LARGE SCALE GENOMIC DNA]</scope>
    <source>
        <strain evidence="3">NHP19-012</strain>
    </source>
</reference>
<dbReference type="InterPro" id="IPR036380">
    <property type="entry name" value="Isochorismatase-like_sf"/>
</dbReference>
<dbReference type="InterPro" id="IPR050993">
    <property type="entry name" value="Isochorismatase_domain"/>
</dbReference>
<accession>A0ABN6I6N6</accession>
<evidence type="ECO:0000313" key="2">
    <source>
        <dbReference type="EMBL" id="BCZ19232.1"/>
    </source>
</evidence>
<keyword evidence="3" id="KW-1185">Reference proteome</keyword>
<name>A0ABN6I6N6_9HELI</name>
<dbReference type="RefSeq" id="WP_221271083.1">
    <property type="nucleotide sequence ID" value="NZ_AP024819.1"/>
</dbReference>
<evidence type="ECO:0000259" key="1">
    <source>
        <dbReference type="Pfam" id="PF00857"/>
    </source>
</evidence>
<dbReference type="PANTHER" id="PTHR14119:SF3">
    <property type="entry name" value="ISOCHORISMATASE DOMAIN-CONTAINING PROTEIN 2"/>
    <property type="match status" value="1"/>
</dbReference>